<comment type="caution">
    <text evidence="1">The sequence shown here is derived from an EMBL/GenBank/DDBJ whole genome shotgun (WGS) entry which is preliminary data.</text>
</comment>
<dbReference type="Proteomes" id="UP000824120">
    <property type="component" value="Chromosome 8"/>
</dbReference>
<protein>
    <submittedName>
        <fullName evidence="1">Uncharacterized protein</fullName>
    </submittedName>
</protein>
<evidence type="ECO:0000313" key="2">
    <source>
        <dbReference type="Proteomes" id="UP000824120"/>
    </source>
</evidence>
<name>A0A9J5XSF4_SOLCO</name>
<gene>
    <name evidence="1" type="ORF">H5410_041001</name>
</gene>
<reference evidence="1 2" key="1">
    <citation type="submission" date="2020-09" db="EMBL/GenBank/DDBJ databases">
        <title>De no assembly of potato wild relative species, Solanum commersonii.</title>
        <authorList>
            <person name="Cho K."/>
        </authorList>
    </citation>
    <scope>NUCLEOTIDE SEQUENCE [LARGE SCALE GENOMIC DNA]</scope>
    <source>
        <strain evidence="1">LZ3.2</strain>
        <tissue evidence="1">Leaf</tissue>
    </source>
</reference>
<organism evidence="1 2">
    <name type="scientific">Solanum commersonii</name>
    <name type="common">Commerson's wild potato</name>
    <name type="synonym">Commerson's nightshade</name>
    <dbReference type="NCBI Taxonomy" id="4109"/>
    <lineage>
        <taxon>Eukaryota</taxon>
        <taxon>Viridiplantae</taxon>
        <taxon>Streptophyta</taxon>
        <taxon>Embryophyta</taxon>
        <taxon>Tracheophyta</taxon>
        <taxon>Spermatophyta</taxon>
        <taxon>Magnoliopsida</taxon>
        <taxon>eudicotyledons</taxon>
        <taxon>Gunneridae</taxon>
        <taxon>Pentapetalae</taxon>
        <taxon>asterids</taxon>
        <taxon>lamiids</taxon>
        <taxon>Solanales</taxon>
        <taxon>Solanaceae</taxon>
        <taxon>Solanoideae</taxon>
        <taxon>Solaneae</taxon>
        <taxon>Solanum</taxon>
    </lineage>
</organism>
<sequence>MVIGSSWVQLERVNPRLFPTHSAQESEWAKAEVMLKSGNSVFERNRVNLGNRFLRPRPQPIRLGYITIVRSCKLIHK</sequence>
<keyword evidence="2" id="KW-1185">Reference proteome</keyword>
<proteinExistence type="predicted"/>
<evidence type="ECO:0000313" key="1">
    <source>
        <dbReference type="EMBL" id="KAG5590487.1"/>
    </source>
</evidence>
<accession>A0A9J5XSF4</accession>
<dbReference type="EMBL" id="JACXVP010000008">
    <property type="protein sequence ID" value="KAG5590487.1"/>
    <property type="molecule type" value="Genomic_DNA"/>
</dbReference>
<dbReference type="AlphaFoldDB" id="A0A9J5XSF4"/>
<feature type="non-terminal residue" evidence="1">
    <location>
        <position position="1"/>
    </location>
</feature>